<dbReference type="EMBL" id="LAZR01027739">
    <property type="protein sequence ID" value="KKL64794.1"/>
    <property type="molecule type" value="Genomic_DNA"/>
</dbReference>
<dbReference type="AlphaFoldDB" id="A0A0F9DST6"/>
<gene>
    <name evidence="1" type="ORF">LCGC14_2161460</name>
</gene>
<sequence length="151" mass="16725">MMTICNPVICDERRGLIEHGGILAFVQTDHVVRFWLGDGQGVDYLAGEVRAQDGSRFLFGRIRYHQDDKIFGSEDHKVCSSLGAGPGLPDSTWSQAVEAMTALTAFSGIGEVHEVLVDGDVMKFFEIFKSRAPDLGYRLGITEREMKEDSP</sequence>
<protein>
    <submittedName>
        <fullName evidence="1">Uncharacterized protein</fullName>
    </submittedName>
</protein>
<name>A0A0F9DST6_9ZZZZ</name>
<organism evidence="1">
    <name type="scientific">marine sediment metagenome</name>
    <dbReference type="NCBI Taxonomy" id="412755"/>
    <lineage>
        <taxon>unclassified sequences</taxon>
        <taxon>metagenomes</taxon>
        <taxon>ecological metagenomes</taxon>
    </lineage>
</organism>
<evidence type="ECO:0000313" key="1">
    <source>
        <dbReference type="EMBL" id="KKL64794.1"/>
    </source>
</evidence>
<reference evidence="1" key="1">
    <citation type="journal article" date="2015" name="Nature">
        <title>Complex archaea that bridge the gap between prokaryotes and eukaryotes.</title>
        <authorList>
            <person name="Spang A."/>
            <person name="Saw J.H."/>
            <person name="Jorgensen S.L."/>
            <person name="Zaremba-Niedzwiedzka K."/>
            <person name="Martijn J."/>
            <person name="Lind A.E."/>
            <person name="van Eijk R."/>
            <person name="Schleper C."/>
            <person name="Guy L."/>
            <person name="Ettema T.J."/>
        </authorList>
    </citation>
    <scope>NUCLEOTIDE SEQUENCE</scope>
</reference>
<comment type="caution">
    <text evidence="1">The sequence shown here is derived from an EMBL/GenBank/DDBJ whole genome shotgun (WGS) entry which is preliminary data.</text>
</comment>
<proteinExistence type="predicted"/>
<accession>A0A0F9DST6</accession>